<dbReference type="RefSeq" id="WP_166637145.1">
    <property type="nucleotide sequence ID" value="NZ_QAXS01000008.1"/>
</dbReference>
<evidence type="ECO:0000256" key="9">
    <source>
        <dbReference type="PIRSR" id="PIRSR001084-1"/>
    </source>
</evidence>
<feature type="active site" description="Proton donor" evidence="9">
    <location>
        <position position="149"/>
    </location>
</feature>
<dbReference type="InterPro" id="IPR017853">
    <property type="entry name" value="GH"/>
</dbReference>
<dbReference type="SUPFAM" id="SSF52317">
    <property type="entry name" value="Class I glutamine amidotransferase-like"/>
    <property type="match status" value="1"/>
</dbReference>
<evidence type="ECO:0000259" key="12">
    <source>
        <dbReference type="Pfam" id="PF08532"/>
    </source>
</evidence>
<reference evidence="14 16" key="1">
    <citation type="submission" date="2018-04" db="EMBL/GenBank/DDBJ databases">
        <title>Subsurface microbial communities from deep shales in Ohio and West Virginia, USA.</title>
        <authorList>
            <person name="Wrighton K."/>
        </authorList>
    </citation>
    <scope>NUCLEOTIDE SEQUENCE [LARGE SCALE GENOMIC DNA]</scope>
    <source>
        <strain evidence="15 17">MSL 7</strain>
        <strain evidence="14 16">WC1</strain>
    </source>
</reference>
<name>A0A2T5RLM8_9FIRM</name>
<keyword evidence="4" id="KW-0479">Metal-binding</keyword>
<evidence type="ECO:0000313" key="16">
    <source>
        <dbReference type="Proteomes" id="UP000244089"/>
    </source>
</evidence>
<dbReference type="EC" id="3.2.1.23" evidence="3 8"/>
<sequence length="660" mass="76800">MKKNIEEFLYGVCYYPEHWEDEIIEDDLKRIKEAGLNVIRMGEFAWSKYEVEEGVFNFDFLISAVELASKYGLKVILGTPTATPPAWLTKKYPESLAVTYDRKVMHHGSRQHVNHTSKKLRELSKRIVRKMAEEFKDYDNVIGWQIDNELNCGLELSYADSDAEAFRKWLKNKYGSLKALNKAWGNVFWSLEFTDWEQVSVPKPTPTKENPSLLLDYRRFYSDMTIEFSNLQTEILREVTPDKFITHNGLFNVIDYDKYIKEGLDFLSYDSYPHFGERNKVGDGKKWSRNLSRVRGYDNKFIVMEQASGPGGQVDYLLPTPEPGQLRLWSYQSIAHGAFGILHFRWRTCPYGAEELWHGILDYDNQDNRRLKEVKQLAAELNKFGDIFLEAETQADVAILSDFDNKMNDQIETYIKSDENEIYQGLRAENISVDIISDIELIDNYQLVFCPRMMIIDDSMLAKLKAFAKASGTLVFTARSGIKDKNNHYYRQEFPGKIRELAGISIRDFTVIPEKEYEQGIKFDQELLKPEQFVEVIEPDTAQSIANYTNRYYNKQTAISENSYGAGKVIYYGSFFNKDGVRKVIKKLKDDLNHHKFGEIPEEVEVVKLLSGDKIYYLLLNYSDQAVRIDLDSEYINLLTEKKVKKVIEKYEVVLIKMDQ</sequence>
<dbReference type="Proteomes" id="UP000244089">
    <property type="component" value="Unassembled WGS sequence"/>
</dbReference>
<dbReference type="Proteomes" id="UP000295176">
    <property type="component" value="Unassembled WGS sequence"/>
</dbReference>
<dbReference type="GO" id="GO:0006012">
    <property type="term" value="P:galactose metabolic process"/>
    <property type="evidence" value="ECO:0007669"/>
    <property type="project" value="InterPro"/>
</dbReference>
<evidence type="ECO:0000259" key="13">
    <source>
        <dbReference type="Pfam" id="PF08533"/>
    </source>
</evidence>
<organism evidence="14 16">
    <name type="scientific">Halanaerobium saccharolyticum</name>
    <dbReference type="NCBI Taxonomy" id="43595"/>
    <lineage>
        <taxon>Bacteria</taxon>
        <taxon>Bacillati</taxon>
        <taxon>Bacillota</taxon>
        <taxon>Clostridia</taxon>
        <taxon>Halanaerobiales</taxon>
        <taxon>Halanaerobiaceae</taxon>
        <taxon>Halanaerobium</taxon>
    </lineage>
</organism>
<feature type="domain" description="Beta-galactosidase C-terminal" evidence="13">
    <location>
        <begin position="604"/>
        <end position="657"/>
    </location>
</feature>
<dbReference type="InterPro" id="IPR003476">
    <property type="entry name" value="Glyco_hydro_42"/>
</dbReference>
<evidence type="ECO:0000256" key="2">
    <source>
        <dbReference type="ARBA" id="ARBA00005940"/>
    </source>
</evidence>
<evidence type="ECO:0000313" key="14">
    <source>
        <dbReference type="EMBL" id="PTW00149.1"/>
    </source>
</evidence>
<keyword evidence="5 8" id="KW-0378">Hydrolase</keyword>
<dbReference type="GO" id="GO:0009341">
    <property type="term" value="C:beta-galactosidase complex"/>
    <property type="evidence" value="ECO:0007669"/>
    <property type="project" value="InterPro"/>
</dbReference>
<dbReference type="Pfam" id="PF02449">
    <property type="entry name" value="Glyco_hydro_42"/>
    <property type="match status" value="1"/>
</dbReference>
<feature type="binding site" evidence="10">
    <location>
        <position position="148"/>
    </location>
    <ligand>
        <name>substrate</name>
    </ligand>
</feature>
<dbReference type="InterPro" id="IPR013739">
    <property type="entry name" value="Beta_galactosidase_C"/>
</dbReference>
<dbReference type="SUPFAM" id="SSF51445">
    <property type="entry name" value="(Trans)glycosidases"/>
    <property type="match status" value="1"/>
</dbReference>
<feature type="domain" description="Glycoside hydrolase family 42 N-terminal" evidence="11">
    <location>
        <begin position="13"/>
        <end position="383"/>
    </location>
</feature>
<dbReference type="InterPro" id="IPR013529">
    <property type="entry name" value="Glyco_hydro_42_N"/>
</dbReference>
<proteinExistence type="inferred from homology"/>
<evidence type="ECO:0000256" key="1">
    <source>
        <dbReference type="ARBA" id="ARBA00001412"/>
    </source>
</evidence>
<evidence type="ECO:0000256" key="7">
    <source>
        <dbReference type="ARBA" id="ARBA00023295"/>
    </source>
</evidence>
<comment type="similarity">
    <text evidence="2 8">Belongs to the glycosyl hydrolase 42 family.</text>
</comment>
<dbReference type="EMBL" id="QAXS01000008">
    <property type="protein sequence ID" value="PTW00149.1"/>
    <property type="molecule type" value="Genomic_DNA"/>
</dbReference>
<evidence type="ECO:0000256" key="3">
    <source>
        <dbReference type="ARBA" id="ARBA00012756"/>
    </source>
</evidence>
<evidence type="ECO:0000313" key="17">
    <source>
        <dbReference type="Proteomes" id="UP000295176"/>
    </source>
</evidence>
<dbReference type="Gene3D" id="2.60.40.1180">
    <property type="entry name" value="Golgi alpha-mannosidase II"/>
    <property type="match status" value="1"/>
</dbReference>
<evidence type="ECO:0000256" key="8">
    <source>
        <dbReference type="PIRNR" id="PIRNR001084"/>
    </source>
</evidence>
<dbReference type="CDD" id="cd03143">
    <property type="entry name" value="A4_beta-galactosidase_middle_domain"/>
    <property type="match status" value="1"/>
</dbReference>
<dbReference type="EMBL" id="SNXX01000012">
    <property type="protein sequence ID" value="TDP93590.1"/>
    <property type="molecule type" value="Genomic_DNA"/>
</dbReference>
<dbReference type="InterPro" id="IPR013780">
    <property type="entry name" value="Glyco_hydro_b"/>
</dbReference>
<comment type="caution">
    <text evidence="14">The sequence shown here is derived from an EMBL/GenBank/DDBJ whole genome shotgun (WGS) entry which is preliminary data.</text>
</comment>
<dbReference type="InterPro" id="IPR029062">
    <property type="entry name" value="Class_I_gatase-like"/>
</dbReference>
<accession>A0A2T5RLM8</accession>
<feature type="binding site" evidence="10">
    <location>
        <position position="110"/>
    </location>
    <ligand>
        <name>substrate</name>
    </ligand>
</feature>
<dbReference type="GO" id="GO:0004565">
    <property type="term" value="F:beta-galactosidase activity"/>
    <property type="evidence" value="ECO:0007669"/>
    <property type="project" value="UniProtKB-EC"/>
</dbReference>
<evidence type="ECO:0000256" key="10">
    <source>
        <dbReference type="PIRSR" id="PIRSR001084-2"/>
    </source>
</evidence>
<dbReference type="PANTHER" id="PTHR36447">
    <property type="entry name" value="BETA-GALACTOSIDASE GANA"/>
    <property type="match status" value="1"/>
</dbReference>
<dbReference type="PANTHER" id="PTHR36447:SF2">
    <property type="entry name" value="BETA-GALACTOSIDASE YESZ"/>
    <property type="match status" value="1"/>
</dbReference>
<dbReference type="AlphaFoldDB" id="A0A2T5RLM8"/>
<dbReference type="PIRSF" id="PIRSF001084">
    <property type="entry name" value="B-galactosidase"/>
    <property type="match status" value="1"/>
</dbReference>
<evidence type="ECO:0000313" key="15">
    <source>
        <dbReference type="EMBL" id="TDP93590.1"/>
    </source>
</evidence>
<evidence type="ECO:0000256" key="4">
    <source>
        <dbReference type="ARBA" id="ARBA00022723"/>
    </source>
</evidence>
<dbReference type="GO" id="GO:0046872">
    <property type="term" value="F:metal ion binding"/>
    <property type="evidence" value="ECO:0007669"/>
    <property type="project" value="UniProtKB-KW"/>
</dbReference>
<dbReference type="Pfam" id="PF08533">
    <property type="entry name" value="Glyco_hydro_42C"/>
    <property type="match status" value="1"/>
</dbReference>
<comment type="catalytic activity">
    <reaction evidence="1 8">
        <text>Hydrolysis of terminal non-reducing beta-D-galactose residues in beta-D-galactosides.</text>
        <dbReference type="EC" id="3.2.1.23"/>
    </reaction>
</comment>
<dbReference type="InterPro" id="IPR013738">
    <property type="entry name" value="Beta_galactosidase_Trimer"/>
</dbReference>
<dbReference type="Pfam" id="PF08532">
    <property type="entry name" value="Glyco_hydro_42M"/>
    <property type="match status" value="1"/>
</dbReference>
<keyword evidence="6" id="KW-0862">Zinc</keyword>
<protein>
    <recommendedName>
        <fullName evidence="3 8">Beta-galactosidase</fullName>
        <shortName evidence="8">Beta-gal</shortName>
        <ecNumber evidence="3 8">3.2.1.23</ecNumber>
    </recommendedName>
</protein>
<feature type="active site" description="Nucleophile" evidence="9">
    <location>
        <position position="305"/>
    </location>
</feature>
<feature type="domain" description="Beta-galactosidase trimerisation" evidence="12">
    <location>
        <begin position="395"/>
        <end position="591"/>
    </location>
</feature>
<evidence type="ECO:0000259" key="11">
    <source>
        <dbReference type="Pfam" id="PF02449"/>
    </source>
</evidence>
<dbReference type="Gene3D" id="3.40.50.880">
    <property type="match status" value="1"/>
</dbReference>
<evidence type="ECO:0000256" key="6">
    <source>
        <dbReference type="ARBA" id="ARBA00022833"/>
    </source>
</evidence>
<keyword evidence="7 8" id="KW-0326">Glycosidase</keyword>
<dbReference type="Gene3D" id="3.20.20.80">
    <property type="entry name" value="Glycosidases"/>
    <property type="match status" value="1"/>
</dbReference>
<gene>
    <name evidence="15" type="ORF">C7957_11272</name>
    <name evidence="14" type="ORF">C8C76_10841</name>
</gene>
<evidence type="ECO:0000256" key="5">
    <source>
        <dbReference type="ARBA" id="ARBA00022801"/>
    </source>
</evidence>